<feature type="transmembrane region" description="Helical" evidence="5">
    <location>
        <begin position="12"/>
        <end position="34"/>
    </location>
</feature>
<keyword evidence="8" id="KW-1185">Reference proteome</keyword>
<dbReference type="Gene3D" id="3.30.450.20">
    <property type="entry name" value="PAS domain"/>
    <property type="match status" value="1"/>
</dbReference>
<dbReference type="EMBL" id="MLKD01000013">
    <property type="protein sequence ID" value="OQE20398.1"/>
    <property type="molecule type" value="Genomic_DNA"/>
</dbReference>
<keyword evidence="3" id="KW-0157">Chromophore</keyword>
<dbReference type="AlphaFoldDB" id="A0A1V6T219"/>
<name>A0A1V6T219_9EURO</name>
<dbReference type="STRING" id="303698.A0A1V6T219"/>
<dbReference type="InterPro" id="IPR000014">
    <property type="entry name" value="PAS"/>
</dbReference>
<dbReference type="SUPFAM" id="SSF55785">
    <property type="entry name" value="PYP-like sensor domain (PAS domain)"/>
    <property type="match status" value="1"/>
</dbReference>
<accession>A0A1V6T219</accession>
<evidence type="ECO:0000256" key="1">
    <source>
        <dbReference type="ARBA" id="ARBA00022630"/>
    </source>
</evidence>
<sequence>MKLCLGFSQNFFFFFFTCVLILVYDFSFSSLFLLHSMARTDLNEGLTSLDAESLRSFSESLPDEYHEWVSESGRSSRNDQLLDDFPRPPSRSKNLDAINEEEIYPTPKPSIKNLRRNITASELITTNNDLPLLQEINPHDGAEEYNPINEEGASYDLIAPWDGVDAPLHKLERLTDVMFGAEHMLSILNNPRYLSRFREFLLEERPRSISTLTYYLNAAKALKAIQYANALVRLSTDVPPASVQAVRENDEAVGITTNKILEQRVEDALKALTAEELPAFITSRCITITSKIVEERVRGTLPLKFRETSNALAEVFCLTDPSRPDNPIIFASEEFHRTTQYGMDYVLGRNCRFLQGPKTNPNSVRRIREAIRDCRHHSELFLNYRRDGSPFMNLLQCAPLCDSRGRVKYFIGAQIDVSGLALDGAQMESLIELQSRYRDPDEESVAEMPAQQHKDEFQEMCELFSPRELHATQEHGGDLFQPVTNRVSSRGQRQWLQRGGSLDSEAEAIRLRDLKSPLLRGSLAGVYENYLLVRPYPSLKVLFTSPSLQIPGMLQSSFLSRIGSSNAVKEELVQAMQQGRSVTARIKWVTRFSTEGRNRWVHCTPLYASNGEVGVWMVVIVDDDEEQIINWRN</sequence>
<keyword evidence="5" id="KW-1133">Transmembrane helix</keyword>
<dbReference type="Proteomes" id="UP000191285">
    <property type="component" value="Unassembled WGS sequence"/>
</dbReference>
<dbReference type="Pfam" id="PF13426">
    <property type="entry name" value="PAS_9"/>
    <property type="match status" value="1"/>
</dbReference>
<keyword evidence="5" id="KW-0812">Transmembrane</keyword>
<comment type="caution">
    <text evidence="7">The sequence shown here is derived from an EMBL/GenBank/DDBJ whole genome shotgun (WGS) entry which is preliminary data.</text>
</comment>
<evidence type="ECO:0000256" key="3">
    <source>
        <dbReference type="ARBA" id="ARBA00022991"/>
    </source>
</evidence>
<evidence type="ECO:0000259" key="6">
    <source>
        <dbReference type="PROSITE" id="PS50113"/>
    </source>
</evidence>
<organism evidence="7 8">
    <name type="scientific">Penicillium steckii</name>
    <dbReference type="NCBI Taxonomy" id="303698"/>
    <lineage>
        <taxon>Eukaryota</taxon>
        <taxon>Fungi</taxon>
        <taxon>Dikarya</taxon>
        <taxon>Ascomycota</taxon>
        <taxon>Pezizomycotina</taxon>
        <taxon>Eurotiomycetes</taxon>
        <taxon>Eurotiomycetidae</taxon>
        <taxon>Eurotiales</taxon>
        <taxon>Aspergillaceae</taxon>
        <taxon>Penicillium</taxon>
    </lineage>
</organism>
<feature type="region of interest" description="Disordered" evidence="4">
    <location>
        <begin position="76"/>
        <end position="99"/>
    </location>
</feature>
<protein>
    <recommendedName>
        <fullName evidence="6">PAC domain-containing protein</fullName>
    </recommendedName>
</protein>
<keyword evidence="2" id="KW-0288">FMN</keyword>
<reference evidence="8" key="1">
    <citation type="journal article" date="2017" name="Nat. Microbiol.">
        <title>Global analysis of biosynthetic gene clusters reveals vast potential of secondary metabolite production in Penicillium species.</title>
        <authorList>
            <person name="Nielsen J.C."/>
            <person name="Grijseels S."/>
            <person name="Prigent S."/>
            <person name="Ji B."/>
            <person name="Dainat J."/>
            <person name="Nielsen K.F."/>
            <person name="Frisvad J.C."/>
            <person name="Workman M."/>
            <person name="Nielsen J."/>
        </authorList>
    </citation>
    <scope>NUCLEOTIDE SEQUENCE [LARGE SCALE GENOMIC DNA]</scope>
    <source>
        <strain evidence="8">IBT 24891</strain>
    </source>
</reference>
<dbReference type="OrthoDB" id="447251at2759"/>
<dbReference type="PANTHER" id="PTHR47429">
    <property type="entry name" value="PROTEIN TWIN LOV 1"/>
    <property type="match status" value="1"/>
</dbReference>
<evidence type="ECO:0000256" key="4">
    <source>
        <dbReference type="SAM" id="MobiDB-lite"/>
    </source>
</evidence>
<dbReference type="PROSITE" id="PS50113">
    <property type="entry name" value="PAC"/>
    <property type="match status" value="1"/>
</dbReference>
<feature type="domain" description="PAC" evidence="6">
    <location>
        <begin position="376"/>
        <end position="429"/>
    </location>
</feature>
<evidence type="ECO:0000256" key="2">
    <source>
        <dbReference type="ARBA" id="ARBA00022643"/>
    </source>
</evidence>
<proteinExistence type="predicted"/>
<dbReference type="InterPro" id="IPR000700">
    <property type="entry name" value="PAS-assoc_C"/>
</dbReference>
<keyword evidence="5" id="KW-0472">Membrane</keyword>
<dbReference type="InterPro" id="IPR035965">
    <property type="entry name" value="PAS-like_dom_sf"/>
</dbReference>
<evidence type="ECO:0000313" key="7">
    <source>
        <dbReference type="EMBL" id="OQE20398.1"/>
    </source>
</evidence>
<dbReference type="PANTHER" id="PTHR47429:SF9">
    <property type="entry name" value="PAS DOMAIN-CONTAINING PROTEIN"/>
    <property type="match status" value="1"/>
</dbReference>
<evidence type="ECO:0000313" key="8">
    <source>
        <dbReference type="Proteomes" id="UP000191285"/>
    </source>
</evidence>
<dbReference type="GO" id="GO:0005634">
    <property type="term" value="C:nucleus"/>
    <property type="evidence" value="ECO:0007669"/>
    <property type="project" value="TreeGrafter"/>
</dbReference>
<gene>
    <name evidence="7" type="ORF">PENSTE_c013G04320</name>
</gene>
<evidence type="ECO:0000256" key="5">
    <source>
        <dbReference type="SAM" id="Phobius"/>
    </source>
</evidence>
<keyword evidence="1" id="KW-0285">Flavoprotein</keyword>